<reference evidence="4" key="2">
    <citation type="submission" date="2013-12" db="EMBL/GenBank/DDBJ databases">
        <authorList>
            <person name="Yu Y."/>
            <person name="Lee S."/>
            <person name="de Baynast K."/>
            <person name="Wissotski M."/>
            <person name="Liu L."/>
            <person name="Talag J."/>
            <person name="Goicoechea J."/>
            <person name="Angelova A."/>
            <person name="Jetty R."/>
            <person name="Kudrna D."/>
            <person name="Golser W."/>
            <person name="Rivera L."/>
            <person name="Zhang J."/>
            <person name="Wing R."/>
        </authorList>
    </citation>
    <scope>NUCLEOTIDE SEQUENCE</scope>
</reference>
<evidence type="ECO:0000256" key="1">
    <source>
        <dbReference type="ARBA" id="ARBA00009995"/>
    </source>
</evidence>
<evidence type="ECO:0000313" key="4">
    <source>
        <dbReference type="Proteomes" id="UP000032180"/>
    </source>
</evidence>
<dbReference type="GO" id="GO:0005975">
    <property type="term" value="P:carbohydrate metabolic process"/>
    <property type="evidence" value="ECO:0007669"/>
    <property type="project" value="InterPro"/>
</dbReference>
<dbReference type="PANTHER" id="PTHR11926">
    <property type="entry name" value="GLUCOSYL/GLUCURONOSYL TRANSFERASES"/>
    <property type="match status" value="1"/>
</dbReference>
<dbReference type="GO" id="GO:0080043">
    <property type="term" value="F:quercetin 3-O-glucosyltransferase activity"/>
    <property type="evidence" value="ECO:0007669"/>
    <property type="project" value="TreeGrafter"/>
</dbReference>
<dbReference type="InterPro" id="IPR004276">
    <property type="entry name" value="GlycoTrans_28_N"/>
</dbReference>
<proteinExistence type="inferred from homology"/>
<organism evidence="3 4">
    <name type="scientific">Leersia perrieri</name>
    <dbReference type="NCBI Taxonomy" id="77586"/>
    <lineage>
        <taxon>Eukaryota</taxon>
        <taxon>Viridiplantae</taxon>
        <taxon>Streptophyta</taxon>
        <taxon>Embryophyta</taxon>
        <taxon>Tracheophyta</taxon>
        <taxon>Spermatophyta</taxon>
        <taxon>Magnoliopsida</taxon>
        <taxon>Liliopsida</taxon>
        <taxon>Poales</taxon>
        <taxon>Poaceae</taxon>
        <taxon>BOP clade</taxon>
        <taxon>Oryzoideae</taxon>
        <taxon>Oryzeae</taxon>
        <taxon>Oryzinae</taxon>
        <taxon>Leersia</taxon>
    </lineage>
</organism>
<reference evidence="3 4" key="1">
    <citation type="submission" date="2012-08" db="EMBL/GenBank/DDBJ databases">
        <title>Oryza genome evolution.</title>
        <authorList>
            <person name="Wing R.A."/>
        </authorList>
    </citation>
    <scope>NUCLEOTIDE SEQUENCE</scope>
</reference>
<dbReference type="PANTHER" id="PTHR11926:SF1392">
    <property type="entry name" value="GLYCOSYLTRANSFERASE"/>
    <property type="match status" value="1"/>
</dbReference>
<dbReference type="HOGENOM" id="CLU_001724_6_2_1"/>
<dbReference type="Pfam" id="PF03033">
    <property type="entry name" value="Glyco_transf_28"/>
    <property type="match status" value="1"/>
</dbReference>
<dbReference type="AlphaFoldDB" id="A0A0D9WYX1"/>
<dbReference type="STRING" id="77586.A0A0D9WYX1"/>
<sequence length="151" mass="16196">MAPLVLVFPCPLHGHINPMLHFATGLLEAGLHVTFLHTDHNLPTAAGSDDDSPRLRYVSIPDGHHRIAGGAGFRRLMESIQTQAGAYRTLLASLVRARDGAGGFPPVTCVVADGAMPFASDVAEELGVPGLNFRTSSACSFLYPNRVYMFH</sequence>
<accession>A0A0D9WYX1</accession>
<dbReference type="GO" id="GO:0080044">
    <property type="term" value="F:quercetin 7-O-glucosyltransferase activity"/>
    <property type="evidence" value="ECO:0007669"/>
    <property type="project" value="TreeGrafter"/>
</dbReference>
<dbReference type="Gene3D" id="3.40.50.2000">
    <property type="entry name" value="Glycogen Phosphorylase B"/>
    <property type="match status" value="1"/>
</dbReference>
<dbReference type="Proteomes" id="UP000032180">
    <property type="component" value="Chromosome 7"/>
</dbReference>
<reference evidence="3" key="3">
    <citation type="submission" date="2015-04" db="UniProtKB">
        <authorList>
            <consortium name="EnsemblPlants"/>
        </authorList>
    </citation>
    <scope>IDENTIFICATION</scope>
</reference>
<evidence type="ECO:0000259" key="2">
    <source>
        <dbReference type="Pfam" id="PF03033"/>
    </source>
</evidence>
<keyword evidence="4" id="KW-1185">Reference proteome</keyword>
<protein>
    <recommendedName>
        <fullName evidence="2">Glycosyltransferase family 28 N-terminal domain-containing protein</fullName>
    </recommendedName>
</protein>
<dbReference type="Gramene" id="LPERR07G12210.1">
    <property type="protein sequence ID" value="LPERR07G12210.1"/>
    <property type="gene ID" value="LPERR07G12210"/>
</dbReference>
<evidence type="ECO:0000313" key="3">
    <source>
        <dbReference type="EnsemblPlants" id="LPERR07G12210.1"/>
    </source>
</evidence>
<dbReference type="EnsemblPlants" id="LPERR07G12210.1">
    <property type="protein sequence ID" value="LPERR07G12210.1"/>
    <property type="gene ID" value="LPERR07G12210"/>
</dbReference>
<dbReference type="SUPFAM" id="SSF53756">
    <property type="entry name" value="UDP-Glycosyltransferase/glycogen phosphorylase"/>
    <property type="match status" value="1"/>
</dbReference>
<comment type="similarity">
    <text evidence="1">Belongs to the UDP-glycosyltransferase family.</text>
</comment>
<name>A0A0D9WYX1_9ORYZ</name>
<dbReference type="eggNOG" id="KOG1192">
    <property type="taxonomic scope" value="Eukaryota"/>
</dbReference>
<feature type="domain" description="Glycosyltransferase family 28 N-terminal" evidence="2">
    <location>
        <begin position="14"/>
        <end position="137"/>
    </location>
</feature>